<dbReference type="EMBL" id="LN609529">
    <property type="protein sequence ID" value="CEF67863.1"/>
    <property type="molecule type" value="Genomic_DNA"/>
</dbReference>
<comment type="similarity">
    <text evidence="2">Belongs to the MYST (SAS/MOZ) family.</text>
</comment>
<dbReference type="SUPFAM" id="SSF55729">
    <property type="entry name" value="Acyl-CoA N-acyltransferases (Nat)"/>
    <property type="match status" value="1"/>
</dbReference>
<evidence type="ECO:0000256" key="16">
    <source>
        <dbReference type="SAM" id="MobiDB-lite"/>
    </source>
</evidence>
<evidence type="ECO:0000256" key="15">
    <source>
        <dbReference type="PIRSR" id="PIRSR602717-51"/>
    </source>
</evidence>
<evidence type="ECO:0000256" key="2">
    <source>
        <dbReference type="ARBA" id="ARBA00010107"/>
    </source>
</evidence>
<evidence type="ECO:0000256" key="12">
    <source>
        <dbReference type="ARBA" id="ARBA00023204"/>
    </source>
</evidence>
<dbReference type="InterPro" id="IPR036388">
    <property type="entry name" value="WH-like_DNA-bd_sf"/>
</dbReference>
<dbReference type="InterPro" id="IPR002717">
    <property type="entry name" value="HAT_MYST-type"/>
</dbReference>
<dbReference type="InterPro" id="IPR016197">
    <property type="entry name" value="Chromo-like_dom_sf"/>
</dbReference>
<evidence type="ECO:0000313" key="21">
    <source>
        <dbReference type="WormBase" id="SRAE_2000252500"/>
    </source>
</evidence>
<reference evidence="20" key="2">
    <citation type="submission" date="2020-12" db="UniProtKB">
        <authorList>
            <consortium name="WormBaseParasite"/>
        </authorList>
    </citation>
    <scope>IDENTIFICATION</scope>
</reference>
<dbReference type="Gene3D" id="1.10.10.10">
    <property type="entry name" value="Winged helix-like DNA-binding domain superfamily/Winged helix DNA-binding domain"/>
    <property type="match status" value="1"/>
</dbReference>
<keyword evidence="13" id="KW-0539">Nucleus</keyword>
<dbReference type="GO" id="GO:0001708">
    <property type="term" value="P:cell fate specification"/>
    <property type="evidence" value="ECO:0007669"/>
    <property type="project" value="EnsemblMetazoa"/>
</dbReference>
<dbReference type="GO" id="GO:0005634">
    <property type="term" value="C:nucleus"/>
    <property type="evidence" value="ECO:0007669"/>
    <property type="project" value="UniProtKB-SubCell"/>
</dbReference>
<evidence type="ECO:0000256" key="7">
    <source>
        <dbReference type="ARBA" id="ARBA00022771"/>
    </source>
</evidence>
<comment type="subcellular location">
    <subcellularLocation>
        <location evidence="1">Nucleus</location>
    </subcellularLocation>
</comment>
<dbReference type="GO" id="GO:0071168">
    <property type="term" value="P:protein localization to chromatin"/>
    <property type="evidence" value="ECO:0007669"/>
    <property type="project" value="EnsemblMetazoa"/>
</dbReference>
<keyword evidence="7" id="KW-0863">Zinc-finger</keyword>
<feature type="region of interest" description="Disordered" evidence="16">
    <location>
        <begin position="135"/>
        <end position="156"/>
    </location>
</feature>
<dbReference type="GO" id="GO:0009996">
    <property type="term" value="P:negative regulation of cell fate specification"/>
    <property type="evidence" value="ECO:0007669"/>
    <property type="project" value="EnsemblMetazoa"/>
</dbReference>
<dbReference type="Gene3D" id="2.30.30.140">
    <property type="match status" value="1"/>
</dbReference>
<dbReference type="CDD" id="cd04301">
    <property type="entry name" value="NAT_SF"/>
    <property type="match status" value="1"/>
</dbReference>
<dbReference type="Gene3D" id="3.40.630.30">
    <property type="match status" value="1"/>
</dbReference>
<gene>
    <name evidence="18 20 21" type="ORF">SRAE_2000252500</name>
</gene>
<dbReference type="OMA" id="NVACYEL"/>
<dbReference type="RefSeq" id="XP_024507063.1">
    <property type="nucleotide sequence ID" value="XM_024653603.1"/>
</dbReference>
<dbReference type="PANTHER" id="PTHR10615:SF219">
    <property type="entry name" value="HISTONE ACETYLTRANSFERASE KAT5"/>
    <property type="match status" value="1"/>
</dbReference>
<dbReference type="InterPro" id="IPR000953">
    <property type="entry name" value="Chromo/chromo_shadow_dom"/>
</dbReference>
<evidence type="ECO:0000256" key="13">
    <source>
        <dbReference type="ARBA" id="ARBA00023242"/>
    </source>
</evidence>
<dbReference type="FunFam" id="1.10.10.10:FF:000022">
    <property type="entry name" value="Histone acetyltransferase"/>
    <property type="match status" value="1"/>
</dbReference>
<feature type="active site" description="Proton donor/acceptor" evidence="15">
    <location>
        <position position="253"/>
    </location>
</feature>
<evidence type="ECO:0000256" key="1">
    <source>
        <dbReference type="ARBA" id="ARBA00004123"/>
    </source>
</evidence>
<dbReference type="STRING" id="34506.A0A090LI93"/>
<dbReference type="InterPro" id="IPR025995">
    <property type="entry name" value="Tudor-knot"/>
</dbReference>
<dbReference type="GeneID" id="36380228"/>
<keyword evidence="5" id="KW-0479">Metal-binding</keyword>
<proteinExistence type="inferred from homology"/>
<dbReference type="Proteomes" id="UP000035682">
    <property type="component" value="Unplaced"/>
</dbReference>
<evidence type="ECO:0000313" key="19">
    <source>
        <dbReference type="Proteomes" id="UP000035682"/>
    </source>
</evidence>
<evidence type="ECO:0000256" key="11">
    <source>
        <dbReference type="ARBA" id="ARBA00023163"/>
    </source>
</evidence>
<organism evidence="18">
    <name type="scientific">Strongyloides ratti</name>
    <name type="common">Parasitic roundworm</name>
    <dbReference type="NCBI Taxonomy" id="34506"/>
    <lineage>
        <taxon>Eukaryota</taxon>
        <taxon>Metazoa</taxon>
        <taxon>Ecdysozoa</taxon>
        <taxon>Nematoda</taxon>
        <taxon>Chromadorea</taxon>
        <taxon>Rhabditida</taxon>
        <taxon>Tylenchina</taxon>
        <taxon>Panagrolaimomorpha</taxon>
        <taxon>Strongyloidoidea</taxon>
        <taxon>Strongyloididae</taxon>
        <taxon>Strongyloides</taxon>
    </lineage>
</organism>
<evidence type="ECO:0000256" key="10">
    <source>
        <dbReference type="ARBA" id="ARBA00023015"/>
    </source>
</evidence>
<dbReference type="GO" id="GO:0035267">
    <property type="term" value="C:NuA4 histone acetyltransferase complex"/>
    <property type="evidence" value="ECO:0007669"/>
    <property type="project" value="TreeGrafter"/>
</dbReference>
<evidence type="ECO:0000256" key="3">
    <source>
        <dbReference type="ARBA" id="ARBA00013184"/>
    </source>
</evidence>
<dbReference type="eggNOG" id="KOG2747">
    <property type="taxonomic scope" value="Eukaryota"/>
</dbReference>
<evidence type="ECO:0000256" key="9">
    <source>
        <dbReference type="ARBA" id="ARBA00022990"/>
    </source>
</evidence>
<accession>A0A090LI93</accession>
<keyword evidence="6" id="KW-0227">DNA damage</keyword>
<dbReference type="SMART" id="SM00298">
    <property type="entry name" value="CHROMO"/>
    <property type="match status" value="1"/>
</dbReference>
<name>A0A090LI93_STRRB</name>
<keyword evidence="8" id="KW-0862">Zinc</keyword>
<reference evidence="18 19" key="1">
    <citation type="submission" date="2014-09" db="EMBL/GenBank/DDBJ databases">
        <authorList>
            <person name="Martin A.A."/>
        </authorList>
    </citation>
    <scope>NUCLEOTIDE SEQUENCE</scope>
    <source>
        <strain evidence="19">ED321</strain>
        <strain evidence="18">ED321 Heterogonic</strain>
    </source>
</reference>
<dbReference type="PROSITE" id="PS51726">
    <property type="entry name" value="MYST_HAT"/>
    <property type="match status" value="1"/>
</dbReference>
<dbReference type="Pfam" id="PF11717">
    <property type="entry name" value="Tudor-knot"/>
    <property type="match status" value="1"/>
</dbReference>
<dbReference type="InterPro" id="IPR050603">
    <property type="entry name" value="MYST_HAT"/>
</dbReference>
<keyword evidence="4 18" id="KW-0808">Transferase</keyword>
<evidence type="ECO:0000256" key="5">
    <source>
        <dbReference type="ARBA" id="ARBA00022723"/>
    </source>
</evidence>
<evidence type="ECO:0000259" key="17">
    <source>
        <dbReference type="PROSITE" id="PS51726"/>
    </source>
</evidence>
<dbReference type="GO" id="GO:0045892">
    <property type="term" value="P:negative regulation of DNA-templated transcription"/>
    <property type="evidence" value="ECO:0007669"/>
    <property type="project" value="EnsemblMetazoa"/>
</dbReference>
<evidence type="ECO:0000313" key="20">
    <source>
        <dbReference type="WBParaSite" id="SRAE_2000252500.1"/>
    </source>
</evidence>
<dbReference type="CTD" id="36380228"/>
<evidence type="ECO:0000256" key="8">
    <source>
        <dbReference type="ARBA" id="ARBA00022833"/>
    </source>
</evidence>
<dbReference type="SUPFAM" id="SSF54160">
    <property type="entry name" value="Chromo domain-like"/>
    <property type="match status" value="1"/>
</dbReference>
<evidence type="ECO:0000313" key="18">
    <source>
        <dbReference type="EMBL" id="CEF67863.1"/>
    </source>
</evidence>
<sequence length="364" mass="42477">MAYKRNESIVYEERVCDLSELIDGCRIQCRMSREDKYREAEIVTSRINNDDEKEFYVHYVDCNRRLDEWVSVSQIDTDAPAKFPSKTTTFKRKQPNQYTANNDRDSPDKEVTDRRKKRKNLKISENSIEIEINGCEELPGQPSPKVPSLSGSMSMHGHSEDAQARVRNINNIQLDHKTLYYDTDPFLFYVMTEQDERGYHIVGYFSKEKESAEEFNVACILVLPPYQNKGYGKLLIEFSYALSQVEKKTGSPEKPLSDLGYVSYLSYWHDAILEVLFRKQDEAIARGERLNISVAEIAEETSIKKDDILQTLQTFKISRYYKGQFVFVLSEAIKEAHLKRLFKRRIRINKEKLIWTPPNFKKAG</sequence>
<dbReference type="InterPro" id="IPR016181">
    <property type="entry name" value="Acyl_CoA_acyltransferase"/>
</dbReference>
<feature type="compositionally biased region" description="Basic and acidic residues" evidence="16">
    <location>
        <begin position="102"/>
        <end position="113"/>
    </location>
</feature>
<dbReference type="WBParaSite" id="SRAE_2000252500.1">
    <property type="protein sequence ID" value="SRAE_2000252500.1"/>
    <property type="gene ID" value="WBGene00262735"/>
</dbReference>
<keyword evidence="12" id="KW-0234">DNA repair</keyword>
<keyword evidence="9" id="KW-0007">Acetylation</keyword>
<evidence type="ECO:0000256" key="6">
    <source>
        <dbReference type="ARBA" id="ARBA00022763"/>
    </source>
</evidence>
<dbReference type="Pfam" id="PF01853">
    <property type="entry name" value="MOZ_SAS"/>
    <property type="match status" value="1"/>
</dbReference>
<feature type="region of interest" description="Disordered" evidence="16">
    <location>
        <begin position="80"/>
        <end position="122"/>
    </location>
</feature>
<keyword evidence="10" id="KW-0805">Transcription regulation</keyword>
<evidence type="ECO:0000256" key="14">
    <source>
        <dbReference type="ARBA" id="ARBA00023315"/>
    </source>
</evidence>
<keyword evidence="19" id="KW-1185">Reference proteome</keyword>
<dbReference type="GO" id="GO:0046972">
    <property type="term" value="F:histone H4K16 acetyltransferase activity"/>
    <property type="evidence" value="ECO:0007669"/>
    <property type="project" value="TreeGrafter"/>
</dbReference>
<keyword evidence="11" id="KW-0804">Transcription</keyword>
<feature type="domain" description="MYST-type HAT" evidence="17">
    <location>
        <begin position="45"/>
        <end position="357"/>
    </location>
</feature>
<keyword evidence="14 18" id="KW-0012">Acyltransferase</keyword>
<protein>
    <recommendedName>
        <fullName evidence="3">histone acetyltransferase</fullName>
        <ecNumber evidence="3">2.3.1.48</ecNumber>
    </recommendedName>
</protein>
<dbReference type="WormBase" id="SRAE_2000252500">
    <property type="protein sequence ID" value="SRP05749"/>
    <property type="gene ID" value="WBGene00262735"/>
</dbReference>
<dbReference type="GO" id="GO:0000724">
    <property type="term" value="P:double-strand break repair via homologous recombination"/>
    <property type="evidence" value="ECO:0007669"/>
    <property type="project" value="TreeGrafter"/>
</dbReference>
<evidence type="ECO:0000256" key="4">
    <source>
        <dbReference type="ARBA" id="ARBA00022679"/>
    </source>
</evidence>
<dbReference type="GO" id="GO:0008270">
    <property type="term" value="F:zinc ion binding"/>
    <property type="evidence" value="ECO:0007669"/>
    <property type="project" value="UniProtKB-KW"/>
</dbReference>
<dbReference type="EC" id="2.3.1.48" evidence="3"/>
<dbReference type="AlphaFoldDB" id="A0A090LI93"/>
<dbReference type="PANTHER" id="PTHR10615">
    <property type="entry name" value="HISTONE ACETYLTRANSFERASE"/>
    <property type="match status" value="1"/>
</dbReference>
<dbReference type="OrthoDB" id="787137at2759"/>